<accession>A0ABX1B1N9</accession>
<protein>
    <submittedName>
        <fullName evidence="2">Uncharacterized protein</fullName>
    </submittedName>
</protein>
<gene>
    <name evidence="2" type="ORF">HCN51_13220</name>
</gene>
<dbReference type="EMBL" id="JAATEP010000008">
    <property type="protein sequence ID" value="NJP90402.1"/>
    <property type="molecule type" value="Genomic_DNA"/>
</dbReference>
<evidence type="ECO:0000313" key="2">
    <source>
        <dbReference type="EMBL" id="NJP90402.1"/>
    </source>
</evidence>
<dbReference type="RefSeq" id="WP_168009956.1">
    <property type="nucleotide sequence ID" value="NZ_JAATEP010000008.1"/>
</dbReference>
<evidence type="ECO:0000256" key="1">
    <source>
        <dbReference type="SAM" id="MobiDB-lite"/>
    </source>
</evidence>
<keyword evidence="3" id="KW-1185">Reference proteome</keyword>
<feature type="compositionally biased region" description="Basic residues" evidence="1">
    <location>
        <begin position="35"/>
        <end position="49"/>
    </location>
</feature>
<comment type="caution">
    <text evidence="2">The sequence shown here is derived from an EMBL/GenBank/DDBJ whole genome shotgun (WGS) entry which is preliminary data.</text>
</comment>
<feature type="region of interest" description="Disordered" evidence="1">
    <location>
        <begin position="1"/>
        <end position="49"/>
    </location>
</feature>
<sequence length="49" mass="5230">MDPIGPGAGTARVLEARRDGDAGAGKASAGSWHVRLQRLPRKGRHIARR</sequence>
<reference evidence="2 3" key="1">
    <citation type="submission" date="2020-03" db="EMBL/GenBank/DDBJ databases">
        <title>WGS of actinomycetes isolated from Thailand.</title>
        <authorList>
            <person name="Thawai C."/>
        </authorList>
    </citation>
    <scope>NUCLEOTIDE SEQUENCE [LARGE SCALE GENOMIC DNA]</scope>
    <source>
        <strain evidence="2 3">FMUSA5-5</strain>
    </source>
</reference>
<name>A0ABX1B1N9_9ACTN</name>
<organism evidence="2 3">
    <name type="scientific">Nonomuraea composti</name>
    <dbReference type="NCBI Taxonomy" id="2720023"/>
    <lineage>
        <taxon>Bacteria</taxon>
        <taxon>Bacillati</taxon>
        <taxon>Actinomycetota</taxon>
        <taxon>Actinomycetes</taxon>
        <taxon>Streptosporangiales</taxon>
        <taxon>Streptosporangiaceae</taxon>
        <taxon>Nonomuraea</taxon>
    </lineage>
</organism>
<proteinExistence type="predicted"/>
<evidence type="ECO:0000313" key="3">
    <source>
        <dbReference type="Proteomes" id="UP000696294"/>
    </source>
</evidence>
<dbReference type="Proteomes" id="UP000696294">
    <property type="component" value="Unassembled WGS sequence"/>
</dbReference>